<reference evidence="9" key="1">
    <citation type="submission" date="2015-06" db="EMBL/GenBank/DDBJ databases">
        <authorList>
            <person name="Lim Y.L."/>
            <person name="Ee R."/>
            <person name="Yong D."/>
            <person name="How K.Y."/>
            <person name="Yin W.F."/>
            <person name="Chan K.G."/>
        </authorList>
    </citation>
    <scope>NUCLEOTIDE SEQUENCE [LARGE SCALE GENOMIC DNA]</scope>
    <source>
        <strain evidence="9">DSM 25325</strain>
    </source>
</reference>
<evidence type="ECO:0000256" key="2">
    <source>
        <dbReference type="ARBA" id="ARBA00022490"/>
    </source>
</evidence>
<dbReference type="CDD" id="cd01108">
    <property type="entry name" value="HTH_CueR"/>
    <property type="match status" value="1"/>
</dbReference>
<protein>
    <submittedName>
        <fullName evidence="8">MerR family transcriptional regulator</fullName>
    </submittedName>
</protein>
<dbReference type="InterPro" id="IPR000551">
    <property type="entry name" value="MerR-type_HTH_dom"/>
</dbReference>
<dbReference type="GO" id="GO:0003677">
    <property type="term" value="F:DNA binding"/>
    <property type="evidence" value="ECO:0007669"/>
    <property type="project" value="UniProtKB-KW"/>
</dbReference>
<keyword evidence="9" id="KW-1185">Reference proteome</keyword>
<dbReference type="GO" id="GO:0005737">
    <property type="term" value="C:cytoplasm"/>
    <property type="evidence" value="ECO:0007669"/>
    <property type="project" value="UniProtKB-SubCell"/>
</dbReference>
<evidence type="ECO:0000256" key="3">
    <source>
        <dbReference type="ARBA" id="ARBA00023015"/>
    </source>
</evidence>
<dbReference type="Proteomes" id="UP000036700">
    <property type="component" value="Chromosome"/>
</dbReference>
<dbReference type="SMART" id="SM00422">
    <property type="entry name" value="HTH_MERR"/>
    <property type="match status" value="1"/>
</dbReference>
<dbReference type="OrthoDB" id="9808480at2"/>
<dbReference type="NCBIfam" id="TIGR02044">
    <property type="entry name" value="CueR"/>
    <property type="match status" value="1"/>
</dbReference>
<dbReference type="Gene3D" id="1.10.1660.10">
    <property type="match status" value="1"/>
</dbReference>
<dbReference type="PANTHER" id="PTHR30204:SF94">
    <property type="entry name" value="HEAVY METAL-DEPENDENT TRANSCRIPTIONAL REGULATOR HI_0293-RELATED"/>
    <property type="match status" value="1"/>
</dbReference>
<dbReference type="InterPro" id="IPR009061">
    <property type="entry name" value="DNA-bd_dom_put_sf"/>
</dbReference>
<keyword evidence="6" id="KW-0175">Coiled coil</keyword>
<dbReference type="Pfam" id="PF09278">
    <property type="entry name" value="MerR-DNA-bind"/>
    <property type="match status" value="1"/>
</dbReference>
<dbReference type="PRINTS" id="PR00040">
    <property type="entry name" value="HTHMERR"/>
</dbReference>
<proteinExistence type="predicted"/>
<dbReference type="PROSITE" id="PS50937">
    <property type="entry name" value="HTH_MERR_2"/>
    <property type="match status" value="1"/>
</dbReference>
<accession>A0A0G3ERV2</accession>
<evidence type="ECO:0000259" key="7">
    <source>
        <dbReference type="PROSITE" id="PS50937"/>
    </source>
</evidence>
<organism evidence="8 9">
    <name type="scientific">Pandoraea thiooxydans</name>
    <dbReference type="NCBI Taxonomy" id="445709"/>
    <lineage>
        <taxon>Bacteria</taxon>
        <taxon>Pseudomonadati</taxon>
        <taxon>Pseudomonadota</taxon>
        <taxon>Betaproteobacteria</taxon>
        <taxon>Burkholderiales</taxon>
        <taxon>Burkholderiaceae</taxon>
        <taxon>Pandoraea</taxon>
    </lineage>
</organism>
<dbReference type="PANTHER" id="PTHR30204">
    <property type="entry name" value="REDOX-CYCLING DRUG-SENSING TRANSCRIPTIONAL ACTIVATOR SOXR"/>
    <property type="match status" value="1"/>
</dbReference>
<dbReference type="AlphaFoldDB" id="A0A0G3ERV2"/>
<dbReference type="STRING" id="445709.ABW99_11585"/>
<evidence type="ECO:0000256" key="6">
    <source>
        <dbReference type="SAM" id="Coils"/>
    </source>
</evidence>
<evidence type="ECO:0000313" key="8">
    <source>
        <dbReference type="EMBL" id="AKJ68764.1"/>
    </source>
</evidence>
<comment type="subcellular location">
    <subcellularLocation>
        <location evidence="1">Cytoplasm</location>
    </subcellularLocation>
</comment>
<evidence type="ECO:0000313" key="9">
    <source>
        <dbReference type="Proteomes" id="UP000036700"/>
    </source>
</evidence>
<keyword evidence="2" id="KW-0963">Cytoplasm</keyword>
<name>A0A0G3ERV2_9BURK</name>
<feature type="domain" description="HTH merR-type" evidence="7">
    <location>
        <begin position="1"/>
        <end position="69"/>
    </location>
</feature>
<dbReference type="GO" id="GO:0045893">
    <property type="term" value="P:positive regulation of DNA-templated transcription"/>
    <property type="evidence" value="ECO:0007669"/>
    <property type="project" value="InterPro"/>
</dbReference>
<dbReference type="InterPro" id="IPR011789">
    <property type="entry name" value="CueR"/>
</dbReference>
<dbReference type="GO" id="GO:0003700">
    <property type="term" value="F:DNA-binding transcription factor activity"/>
    <property type="evidence" value="ECO:0007669"/>
    <property type="project" value="InterPro"/>
</dbReference>
<dbReference type="InterPro" id="IPR047057">
    <property type="entry name" value="MerR_fam"/>
</dbReference>
<feature type="coiled-coil region" evidence="6">
    <location>
        <begin position="81"/>
        <end position="108"/>
    </location>
</feature>
<dbReference type="KEGG" id="ptx:ABW99_11585"/>
<gene>
    <name evidence="8" type="ORF">ABW99_11585</name>
</gene>
<dbReference type="PATRIC" id="fig|445709.3.peg.2461"/>
<evidence type="ECO:0000256" key="5">
    <source>
        <dbReference type="ARBA" id="ARBA00023163"/>
    </source>
</evidence>
<dbReference type="PROSITE" id="PS00552">
    <property type="entry name" value="HTH_MERR_1"/>
    <property type="match status" value="1"/>
</dbReference>
<keyword evidence="5" id="KW-0804">Transcription</keyword>
<dbReference type="EMBL" id="CP011568">
    <property type="protein sequence ID" value="AKJ68764.1"/>
    <property type="molecule type" value="Genomic_DNA"/>
</dbReference>
<keyword evidence="4" id="KW-0238">DNA-binding</keyword>
<sequence length="141" mass="15907">MNIGQAAQVSGVNAKMIRYYESIGLVPESRRTESGYRTYSDTDLHLLRFIRQARRLGFGIEQIRQLLALWQDHERASADVKALAQAHIDELNQRIAELSAMRDTLTHLAAHCHGDARPECPILDGLSCDEESVDPPVERHC</sequence>
<dbReference type="RefSeq" id="WP_047214632.1">
    <property type="nucleotide sequence ID" value="NZ_CP011568.3"/>
</dbReference>
<dbReference type="SUPFAM" id="SSF46955">
    <property type="entry name" value="Putative DNA-binding domain"/>
    <property type="match status" value="1"/>
</dbReference>
<evidence type="ECO:0000256" key="4">
    <source>
        <dbReference type="ARBA" id="ARBA00023125"/>
    </source>
</evidence>
<evidence type="ECO:0000256" key="1">
    <source>
        <dbReference type="ARBA" id="ARBA00004496"/>
    </source>
</evidence>
<dbReference type="InterPro" id="IPR015358">
    <property type="entry name" value="Tscrpt_reg_MerR_DNA-bd"/>
</dbReference>
<dbReference type="Pfam" id="PF00376">
    <property type="entry name" value="MerR"/>
    <property type="match status" value="1"/>
</dbReference>
<dbReference type="GO" id="GO:0005507">
    <property type="term" value="F:copper ion binding"/>
    <property type="evidence" value="ECO:0007669"/>
    <property type="project" value="InterPro"/>
</dbReference>
<keyword evidence="3" id="KW-0805">Transcription regulation</keyword>